<keyword evidence="5 6" id="KW-0472">Membrane</keyword>
<name>A0A222WK01_9BACL</name>
<dbReference type="PANTHER" id="PTHR30250">
    <property type="entry name" value="PST FAMILY PREDICTED COLANIC ACID TRANSPORTER"/>
    <property type="match status" value="1"/>
</dbReference>
<dbReference type="PIRSF" id="PIRSF038958">
    <property type="entry name" value="PG_synth_SpoVB"/>
    <property type="match status" value="1"/>
</dbReference>
<dbReference type="OrthoDB" id="9775950at2"/>
<feature type="transmembrane region" description="Helical" evidence="6">
    <location>
        <begin position="7"/>
        <end position="26"/>
    </location>
</feature>
<dbReference type="CDD" id="cd13124">
    <property type="entry name" value="MATE_SpoVB_like"/>
    <property type="match status" value="1"/>
</dbReference>
<feature type="transmembrane region" description="Helical" evidence="6">
    <location>
        <begin position="420"/>
        <end position="443"/>
    </location>
</feature>
<dbReference type="PANTHER" id="PTHR30250:SF24">
    <property type="entry name" value="STAGE V SPORULATION PROTEIN B"/>
    <property type="match status" value="1"/>
</dbReference>
<feature type="transmembrane region" description="Helical" evidence="6">
    <location>
        <begin position="287"/>
        <end position="308"/>
    </location>
</feature>
<evidence type="ECO:0000256" key="3">
    <source>
        <dbReference type="ARBA" id="ARBA00022692"/>
    </source>
</evidence>
<feature type="transmembrane region" description="Helical" evidence="6">
    <location>
        <begin position="46"/>
        <end position="70"/>
    </location>
</feature>
<dbReference type="InterPro" id="IPR014249">
    <property type="entry name" value="Spore_V_B"/>
</dbReference>
<dbReference type="STRING" id="172713.GCA_001705305_02298"/>
<feature type="transmembrane region" description="Helical" evidence="6">
    <location>
        <begin position="262"/>
        <end position="281"/>
    </location>
</feature>
<gene>
    <name evidence="7" type="ORF">B4V02_06215</name>
</gene>
<evidence type="ECO:0000313" key="7">
    <source>
        <dbReference type="EMBL" id="ASR46298.1"/>
    </source>
</evidence>
<reference evidence="7 8" key="1">
    <citation type="submission" date="2017-03" db="EMBL/GenBank/DDBJ databases">
        <title>Complete genome sequence of Paenibacillus Kribbensis producing bioflocculants.</title>
        <authorList>
            <person name="Lee H.-G."/>
            <person name="Oh H.-M."/>
        </authorList>
    </citation>
    <scope>NUCLEOTIDE SEQUENCE [LARGE SCALE GENOMIC DNA]</scope>
    <source>
        <strain evidence="7 8">AM49</strain>
    </source>
</reference>
<keyword evidence="2" id="KW-1003">Cell membrane</keyword>
<proteinExistence type="predicted"/>
<feature type="transmembrane region" description="Helical" evidence="6">
    <location>
        <begin position="395"/>
        <end position="414"/>
    </location>
</feature>
<protein>
    <submittedName>
        <fullName evidence="7">Stage V sporulation protein B</fullName>
    </submittedName>
</protein>
<dbReference type="RefSeq" id="WP_094154121.1">
    <property type="nucleotide sequence ID" value="NZ_CP020028.1"/>
</dbReference>
<dbReference type="Pfam" id="PF01943">
    <property type="entry name" value="Polysacc_synt"/>
    <property type="match status" value="1"/>
</dbReference>
<dbReference type="InterPro" id="IPR002797">
    <property type="entry name" value="Polysacc_synth"/>
</dbReference>
<organism evidence="7 8">
    <name type="scientific">Paenibacillus kribbensis</name>
    <dbReference type="NCBI Taxonomy" id="172713"/>
    <lineage>
        <taxon>Bacteria</taxon>
        <taxon>Bacillati</taxon>
        <taxon>Bacillota</taxon>
        <taxon>Bacilli</taxon>
        <taxon>Bacillales</taxon>
        <taxon>Paenibacillaceae</taxon>
        <taxon>Paenibacillus</taxon>
    </lineage>
</organism>
<dbReference type="AlphaFoldDB" id="A0A222WK01"/>
<feature type="transmembrane region" description="Helical" evidence="6">
    <location>
        <begin position="161"/>
        <end position="181"/>
    </location>
</feature>
<feature type="transmembrane region" description="Helical" evidence="6">
    <location>
        <begin position="329"/>
        <end position="348"/>
    </location>
</feature>
<dbReference type="NCBIfam" id="TIGR02900">
    <property type="entry name" value="spore_V_B"/>
    <property type="match status" value="1"/>
</dbReference>
<keyword evidence="8" id="KW-1185">Reference proteome</keyword>
<evidence type="ECO:0000256" key="5">
    <source>
        <dbReference type="ARBA" id="ARBA00023136"/>
    </source>
</evidence>
<accession>A0A222WK01</accession>
<keyword evidence="4 6" id="KW-1133">Transmembrane helix</keyword>
<evidence type="ECO:0000256" key="2">
    <source>
        <dbReference type="ARBA" id="ARBA00022475"/>
    </source>
</evidence>
<feature type="transmembrane region" description="Helical" evidence="6">
    <location>
        <begin position="91"/>
        <end position="115"/>
    </location>
</feature>
<comment type="subcellular location">
    <subcellularLocation>
        <location evidence="1">Cell membrane</location>
        <topology evidence="1">Multi-pass membrane protein</topology>
    </subcellularLocation>
</comment>
<dbReference type="InterPro" id="IPR024923">
    <property type="entry name" value="PG_synth_SpoVB"/>
</dbReference>
<evidence type="ECO:0000256" key="4">
    <source>
        <dbReference type="ARBA" id="ARBA00022989"/>
    </source>
</evidence>
<dbReference type="InterPro" id="IPR050833">
    <property type="entry name" value="Poly_Biosynth_Transport"/>
</dbReference>
<evidence type="ECO:0000256" key="1">
    <source>
        <dbReference type="ARBA" id="ARBA00004651"/>
    </source>
</evidence>
<feature type="transmembrane region" description="Helical" evidence="6">
    <location>
        <begin position="368"/>
        <end position="388"/>
    </location>
</feature>
<evidence type="ECO:0000256" key="6">
    <source>
        <dbReference type="SAM" id="Phobius"/>
    </source>
</evidence>
<dbReference type="GO" id="GO:0005886">
    <property type="term" value="C:plasma membrane"/>
    <property type="evidence" value="ECO:0007669"/>
    <property type="project" value="UniProtKB-SubCell"/>
</dbReference>
<evidence type="ECO:0000313" key="8">
    <source>
        <dbReference type="Proteomes" id="UP000214666"/>
    </source>
</evidence>
<feature type="transmembrane region" description="Helical" evidence="6">
    <location>
        <begin position="121"/>
        <end position="140"/>
    </location>
</feature>
<dbReference type="EMBL" id="CP020028">
    <property type="protein sequence ID" value="ASR46298.1"/>
    <property type="molecule type" value="Genomic_DNA"/>
</dbReference>
<sequence>MKKQTFIHGAIILLAAGIINRLLGFIPRIALPRIIGPEGVGLYQQGYPFFIVLVTLITGGIPLAVAKLVAEAETAGQPEMSRRILHTSLRFTITLSLLAMVLCLVFASWITNHILTDSRVYYTFISMSPMIVIVAVSSAYRGYFQGKQNMIPSASSSIAETVMRIFCVIWFAYLLLPYGVAYAAAGAMLGALAGELVGMVVLLWQYVMNQRSDGSPPQTKTSLSSEARPEESSVLSRLMSISVPVTAGRLVGSLSYLLESILCMRSLAAAGIATGIATAQYGAMQGMVIPVLLLPGVLTSSLAVSLVPSLSEAAAKGHITAIHKRLHQSLRLALVAGAPFAVIMYVLAEPLCLLLYNNGDIAGMLKLMAPFALFMYIQAPLQAALQALDRPGSALFNTFVGAVIKIVLIVWLASQPQYGIYGAVIAICINNAIVTLLHGFSVSRLLRFRVRLLDFWKTGAGMIIMAAAVLYVYRHLAVFNQMWLQFIFAAGVGIILYLFLMTSIKMIDWDNLTRIPILRRWFKAKEI</sequence>
<feature type="transmembrane region" description="Helical" evidence="6">
    <location>
        <begin position="187"/>
        <end position="207"/>
    </location>
</feature>
<dbReference type="Proteomes" id="UP000214666">
    <property type="component" value="Chromosome"/>
</dbReference>
<dbReference type="KEGG" id="pkb:B4V02_06215"/>
<keyword evidence="3 6" id="KW-0812">Transmembrane</keyword>
<feature type="transmembrane region" description="Helical" evidence="6">
    <location>
        <begin position="455"/>
        <end position="476"/>
    </location>
</feature>
<feature type="transmembrane region" description="Helical" evidence="6">
    <location>
        <begin position="482"/>
        <end position="500"/>
    </location>
</feature>